<reference evidence="6 7" key="1">
    <citation type="journal article" date="2013" name="Curr. Biol.">
        <title>The Genome of the Foraminiferan Reticulomyxa filosa.</title>
        <authorList>
            <person name="Glockner G."/>
            <person name="Hulsmann N."/>
            <person name="Schleicher M."/>
            <person name="Noegel A.A."/>
            <person name="Eichinger L."/>
            <person name="Gallinger C."/>
            <person name="Pawlowski J."/>
            <person name="Sierra R."/>
            <person name="Euteneuer U."/>
            <person name="Pillet L."/>
            <person name="Moustafa A."/>
            <person name="Platzer M."/>
            <person name="Groth M."/>
            <person name="Szafranski K."/>
            <person name="Schliwa M."/>
        </authorList>
    </citation>
    <scope>NUCLEOTIDE SEQUENCE [LARGE SCALE GENOMIC DNA]</scope>
</reference>
<sequence length="831" mass="95525">MPYKAFVCFEKKMHEVTLASMDLKSLEGRILELTKTNKNGNDKTGKCTFHFKIVGNNGQDITNDQQLKTAFETPPICFFVHPVHKEGKDDDYHKMTNPLVLLTGAARYESKDFLPGVKIDLIMLRVLFEEIYGYEVYCTYDPDKSETESLTLNQLNLFLMKHYTNIVETNNEKKYDALIFVWCGHGNTADEGDTLITSDNDKYKPFKKVQELFAYDTDVFLNKPKIFIKNACRGNEQPKQKKRGNQQQEWYNCESDTFIIFSTTPGKLIFDSEDPDNGKGSYFTECFCNVMSQNIISSISLDDNLMLISKLVKQKALSGQIIQVITTCDRHVFLYNKSFSYALSIANAEMDQNPLWNQANKKAYEIVNEMINHKQQGIVVVATNIDQFARPNDKWFWQEIPFTMMINSIEYMKKKIIIGPYSVYSFHSKKIIFDDITIDGCVYVVDSIIDGFGNCHITQQLVHTDSSVISCDFYSPVLTCSWPIHTGNVMELGIDSLAIPNVDKAIELFRFALCVRLQTLPDSHIDVAESYGWLGRAYDDKGEYDTAIEYYQKALKIRLDILGSDHPDVATLYNNLGSVYDDKGEYHKSIEYYEKDLEINLTKLGPDHPNVSDSYNNLGVVHDKIGEYDKAMEYYEKSLKIRLEKLGHDHPDVAISYKNVGNVYDNKGEYDKAIEYFEKSLQIRLDKLGHCHPNVADTYNSLGLVYKKKGEYSKAIEYYDKSLKIRLHKLGPDHPNVATLYNNLTFVYYDKQEYDKAMEFGKKALELRLKKLDFDHPKIGNSYHILGDIHCKKGDKVEAKKCYEKALSIYTQKLGENNQKTKNVISALKKL</sequence>
<dbReference type="SMART" id="SM00671">
    <property type="entry name" value="SEL1"/>
    <property type="match status" value="4"/>
</dbReference>
<organism evidence="6 7">
    <name type="scientific">Reticulomyxa filosa</name>
    <dbReference type="NCBI Taxonomy" id="46433"/>
    <lineage>
        <taxon>Eukaryota</taxon>
        <taxon>Sar</taxon>
        <taxon>Rhizaria</taxon>
        <taxon>Retaria</taxon>
        <taxon>Foraminifera</taxon>
        <taxon>Monothalamids</taxon>
        <taxon>Reticulomyxidae</taxon>
        <taxon>Reticulomyxa</taxon>
    </lineage>
</organism>
<keyword evidence="7" id="KW-1185">Reference proteome</keyword>
<dbReference type="InterPro" id="IPR001309">
    <property type="entry name" value="Pept_C14_p20"/>
</dbReference>
<evidence type="ECO:0000256" key="2">
    <source>
        <dbReference type="ARBA" id="ARBA00022737"/>
    </source>
</evidence>
<dbReference type="Pfam" id="PF00515">
    <property type="entry name" value="TPR_1"/>
    <property type="match status" value="1"/>
</dbReference>
<dbReference type="Gene3D" id="3.40.50.1460">
    <property type="match status" value="1"/>
</dbReference>
<dbReference type="InterPro" id="IPR011990">
    <property type="entry name" value="TPR-like_helical_dom_sf"/>
</dbReference>
<feature type="repeat" description="TPR" evidence="4">
    <location>
        <begin position="570"/>
        <end position="603"/>
    </location>
</feature>
<evidence type="ECO:0000259" key="5">
    <source>
        <dbReference type="PROSITE" id="PS50208"/>
    </source>
</evidence>
<dbReference type="PANTHER" id="PTHR45641">
    <property type="entry name" value="TETRATRICOPEPTIDE REPEAT PROTEIN (AFU_ORTHOLOGUE AFUA_6G03870)"/>
    <property type="match status" value="1"/>
</dbReference>
<evidence type="ECO:0000256" key="1">
    <source>
        <dbReference type="ARBA" id="ARBA00010134"/>
    </source>
</evidence>
<dbReference type="EMBL" id="ASPP01023521">
    <property type="protein sequence ID" value="ETO10332.1"/>
    <property type="molecule type" value="Genomic_DNA"/>
</dbReference>
<dbReference type="AlphaFoldDB" id="X6MA31"/>
<feature type="repeat" description="TPR" evidence="4">
    <location>
        <begin position="696"/>
        <end position="729"/>
    </location>
</feature>
<dbReference type="SMART" id="SM00028">
    <property type="entry name" value="TPR"/>
    <property type="match status" value="7"/>
</dbReference>
<dbReference type="Pfam" id="PF13424">
    <property type="entry name" value="TPR_12"/>
    <property type="match status" value="3"/>
</dbReference>
<evidence type="ECO:0000313" key="7">
    <source>
        <dbReference type="Proteomes" id="UP000023152"/>
    </source>
</evidence>
<keyword evidence="2" id="KW-0677">Repeat</keyword>
<feature type="repeat" description="TPR" evidence="4">
    <location>
        <begin position="612"/>
        <end position="645"/>
    </location>
</feature>
<comment type="caution">
    <text evidence="6">The sequence shown here is derived from an EMBL/GenBank/DDBJ whole genome shotgun (WGS) entry which is preliminary data.</text>
</comment>
<dbReference type="SUPFAM" id="SSF81901">
    <property type="entry name" value="HCP-like"/>
    <property type="match status" value="1"/>
</dbReference>
<dbReference type="InterPro" id="IPR006597">
    <property type="entry name" value="Sel1-like"/>
</dbReference>
<name>X6MA31_RETFI</name>
<dbReference type="InterPro" id="IPR029030">
    <property type="entry name" value="Caspase-like_dom_sf"/>
</dbReference>
<feature type="domain" description="Caspase family p20" evidence="5">
    <location>
        <begin position="96"/>
        <end position="236"/>
    </location>
</feature>
<dbReference type="GO" id="GO:0006508">
    <property type="term" value="P:proteolysis"/>
    <property type="evidence" value="ECO:0007669"/>
    <property type="project" value="InterPro"/>
</dbReference>
<dbReference type="InterPro" id="IPR015917">
    <property type="entry name" value="Pept_C14A"/>
</dbReference>
<keyword evidence="3 4" id="KW-0802">TPR repeat</keyword>
<evidence type="ECO:0000256" key="3">
    <source>
        <dbReference type="ARBA" id="ARBA00022803"/>
    </source>
</evidence>
<protein>
    <recommendedName>
        <fullName evidence="5">Caspase family p20 domain-containing protein</fullName>
    </recommendedName>
</protein>
<feature type="repeat" description="TPR" evidence="4">
    <location>
        <begin position="654"/>
        <end position="687"/>
    </location>
</feature>
<proteinExistence type="inferred from homology"/>
<dbReference type="SUPFAM" id="SSF52129">
    <property type="entry name" value="Caspase-like"/>
    <property type="match status" value="1"/>
</dbReference>
<dbReference type="SMART" id="SM00115">
    <property type="entry name" value="CASc"/>
    <property type="match status" value="1"/>
</dbReference>
<feature type="repeat" description="TPR" evidence="4">
    <location>
        <begin position="738"/>
        <end position="771"/>
    </location>
</feature>
<dbReference type="InterPro" id="IPR011600">
    <property type="entry name" value="Pept_C14_caspase"/>
</dbReference>
<comment type="similarity">
    <text evidence="1">Belongs to the peptidase C14A family.</text>
</comment>
<dbReference type="PROSITE" id="PS50293">
    <property type="entry name" value="TPR_REGION"/>
    <property type="match status" value="5"/>
</dbReference>
<dbReference type="PROSITE" id="PS50208">
    <property type="entry name" value="CASPASE_P20"/>
    <property type="match status" value="1"/>
</dbReference>
<dbReference type="Pfam" id="PF00656">
    <property type="entry name" value="Peptidase_C14"/>
    <property type="match status" value="1"/>
</dbReference>
<accession>X6MA31</accession>
<evidence type="ECO:0000256" key="4">
    <source>
        <dbReference type="PROSITE-ProRule" id="PRU00339"/>
    </source>
</evidence>
<dbReference type="Pfam" id="PF13181">
    <property type="entry name" value="TPR_8"/>
    <property type="match status" value="1"/>
</dbReference>
<gene>
    <name evidence="6" type="ORF">RFI_27043</name>
</gene>
<dbReference type="PRINTS" id="PR00381">
    <property type="entry name" value="KINESINLIGHT"/>
</dbReference>
<feature type="repeat" description="TPR" evidence="4">
    <location>
        <begin position="528"/>
        <end position="561"/>
    </location>
</feature>
<dbReference type="Gene3D" id="1.25.40.10">
    <property type="entry name" value="Tetratricopeptide repeat domain"/>
    <property type="match status" value="3"/>
</dbReference>
<dbReference type="InterPro" id="IPR019734">
    <property type="entry name" value="TPR_rpt"/>
</dbReference>
<dbReference type="OrthoDB" id="1658288at2759"/>
<evidence type="ECO:0000313" key="6">
    <source>
        <dbReference type="EMBL" id="ETO10332.1"/>
    </source>
</evidence>
<dbReference type="Proteomes" id="UP000023152">
    <property type="component" value="Unassembled WGS sequence"/>
</dbReference>
<dbReference type="GO" id="GO:0004197">
    <property type="term" value="F:cysteine-type endopeptidase activity"/>
    <property type="evidence" value="ECO:0007669"/>
    <property type="project" value="InterPro"/>
</dbReference>
<dbReference type="PROSITE" id="PS50005">
    <property type="entry name" value="TPR"/>
    <property type="match status" value="6"/>
</dbReference>
<dbReference type="PANTHER" id="PTHR45641:SF1">
    <property type="entry name" value="AAA+ ATPASE DOMAIN-CONTAINING PROTEIN"/>
    <property type="match status" value="1"/>
</dbReference>